<accession>A0A2V3W4B1</accession>
<sequence length="117" mass="13667">MWVIQMKPINPGDFDQRLLFTQPLEKNENGFPVPGTDIYSKAWGALKTLKGKTFYEAAQTNREHNREFTVRYQKILMDGIRPKHVKIKWRGIEHKIESIENDDGQNITMTVFCKAVE</sequence>
<dbReference type="AlphaFoldDB" id="A0A2V3W4B1"/>
<protein>
    <submittedName>
        <fullName evidence="1">SPP1 family predicted phage head-tail adaptor</fullName>
    </submittedName>
</protein>
<dbReference type="Gene3D" id="2.40.10.270">
    <property type="entry name" value="Bacteriophage SPP1 head-tail adaptor protein"/>
    <property type="match status" value="1"/>
</dbReference>
<reference evidence="1 2" key="1">
    <citation type="submission" date="2018-05" db="EMBL/GenBank/DDBJ databases">
        <title>Genomic Encyclopedia of Type Strains, Phase IV (KMG-IV): sequencing the most valuable type-strain genomes for metagenomic binning, comparative biology and taxonomic classification.</title>
        <authorList>
            <person name="Goeker M."/>
        </authorList>
    </citation>
    <scope>NUCLEOTIDE SEQUENCE [LARGE SCALE GENOMIC DNA]</scope>
    <source>
        <strain evidence="1 2">DSM 28556</strain>
    </source>
</reference>
<dbReference type="EMBL" id="QJJQ01000003">
    <property type="protein sequence ID" value="PXW88820.1"/>
    <property type="molecule type" value="Genomic_DNA"/>
</dbReference>
<dbReference type="Pfam" id="PF05521">
    <property type="entry name" value="Phage_HCP"/>
    <property type="match status" value="1"/>
</dbReference>
<proteinExistence type="predicted"/>
<evidence type="ECO:0000313" key="2">
    <source>
        <dbReference type="Proteomes" id="UP000247978"/>
    </source>
</evidence>
<dbReference type="InterPro" id="IPR038666">
    <property type="entry name" value="SSP1_head-tail_sf"/>
</dbReference>
<name>A0A2V3W4B1_9BACI</name>
<comment type="caution">
    <text evidence="1">The sequence shown here is derived from an EMBL/GenBank/DDBJ whole genome shotgun (WGS) entry which is preliminary data.</text>
</comment>
<dbReference type="Proteomes" id="UP000247978">
    <property type="component" value="Unassembled WGS sequence"/>
</dbReference>
<keyword evidence="2" id="KW-1185">Reference proteome</keyword>
<organism evidence="1 2">
    <name type="scientific">Pseudogracilibacillus auburnensis</name>
    <dbReference type="NCBI Taxonomy" id="1494959"/>
    <lineage>
        <taxon>Bacteria</taxon>
        <taxon>Bacillati</taxon>
        <taxon>Bacillota</taxon>
        <taxon>Bacilli</taxon>
        <taxon>Bacillales</taxon>
        <taxon>Bacillaceae</taxon>
        <taxon>Pseudogracilibacillus</taxon>
    </lineage>
</organism>
<dbReference type="InterPro" id="IPR008767">
    <property type="entry name" value="Phage_SPP1_head-tail_adaptor"/>
</dbReference>
<gene>
    <name evidence="1" type="ORF">DFR56_103326</name>
</gene>
<dbReference type="NCBIfam" id="TIGR01563">
    <property type="entry name" value="gp16_SPP1"/>
    <property type="match status" value="1"/>
</dbReference>
<evidence type="ECO:0000313" key="1">
    <source>
        <dbReference type="EMBL" id="PXW88820.1"/>
    </source>
</evidence>